<dbReference type="InterPro" id="IPR008963">
    <property type="entry name" value="Purple_acid_Pase-like_N"/>
</dbReference>
<dbReference type="AlphaFoldDB" id="C6XSI9"/>
<gene>
    <name evidence="5" type="ordered locus">Phep_3358</name>
</gene>
<dbReference type="GO" id="GO:0003993">
    <property type="term" value="F:acid phosphatase activity"/>
    <property type="evidence" value="ECO:0007669"/>
    <property type="project" value="InterPro"/>
</dbReference>
<dbReference type="InterPro" id="IPR015914">
    <property type="entry name" value="PAPs_N"/>
</dbReference>
<dbReference type="KEGG" id="phe:Phep_3358"/>
<evidence type="ECO:0000313" key="5">
    <source>
        <dbReference type="EMBL" id="ACU05552.1"/>
    </source>
</evidence>
<dbReference type="EMBL" id="CP001681">
    <property type="protein sequence ID" value="ACU05552.1"/>
    <property type="molecule type" value="Genomic_DNA"/>
</dbReference>
<dbReference type="Gene3D" id="2.60.40.380">
    <property type="entry name" value="Purple acid phosphatase-like, N-terminal"/>
    <property type="match status" value="1"/>
</dbReference>
<dbReference type="PANTHER" id="PTHR45867">
    <property type="entry name" value="PURPLE ACID PHOSPHATASE"/>
    <property type="match status" value="1"/>
</dbReference>
<keyword evidence="6" id="KW-1185">Reference proteome</keyword>
<dbReference type="Proteomes" id="UP000000852">
    <property type="component" value="Chromosome"/>
</dbReference>
<evidence type="ECO:0000259" key="3">
    <source>
        <dbReference type="Pfam" id="PF00149"/>
    </source>
</evidence>
<evidence type="ECO:0000313" key="6">
    <source>
        <dbReference type="Proteomes" id="UP000000852"/>
    </source>
</evidence>
<feature type="domain" description="Calcineurin-like phosphoesterase" evidence="3">
    <location>
        <begin position="129"/>
        <end position="329"/>
    </location>
</feature>
<dbReference type="Pfam" id="PF16656">
    <property type="entry name" value="Pur_ac_phosph_N"/>
    <property type="match status" value="1"/>
</dbReference>
<accession>C6XSI9</accession>
<dbReference type="Pfam" id="PF00149">
    <property type="entry name" value="Metallophos"/>
    <property type="match status" value="1"/>
</dbReference>
<organism evidence="5 6">
    <name type="scientific">Pedobacter heparinus (strain ATCC 13125 / DSM 2366 / CIP 104194 / JCM 7457 / NBRC 12017 / NCIMB 9290 / NRRL B-14731 / HIM 762-3)</name>
    <dbReference type="NCBI Taxonomy" id="485917"/>
    <lineage>
        <taxon>Bacteria</taxon>
        <taxon>Pseudomonadati</taxon>
        <taxon>Bacteroidota</taxon>
        <taxon>Sphingobacteriia</taxon>
        <taxon>Sphingobacteriales</taxon>
        <taxon>Sphingobacteriaceae</taxon>
        <taxon>Pedobacter</taxon>
    </lineage>
</organism>
<dbReference type="Gene3D" id="3.60.21.10">
    <property type="match status" value="1"/>
</dbReference>
<evidence type="ECO:0000259" key="4">
    <source>
        <dbReference type="Pfam" id="PF16656"/>
    </source>
</evidence>
<reference evidence="5 6" key="1">
    <citation type="journal article" date="2009" name="Stand. Genomic Sci.">
        <title>Complete genome sequence of Pedobacter heparinus type strain (HIM 762-3).</title>
        <authorList>
            <person name="Han C."/>
            <person name="Spring S."/>
            <person name="Lapidus A."/>
            <person name="Del Rio T.G."/>
            <person name="Tice H."/>
            <person name="Copeland A."/>
            <person name="Cheng J.F."/>
            <person name="Lucas S."/>
            <person name="Chen F."/>
            <person name="Nolan M."/>
            <person name="Bruce D."/>
            <person name="Goodwin L."/>
            <person name="Pitluck S."/>
            <person name="Ivanova N."/>
            <person name="Mavromatis K."/>
            <person name="Mikhailova N."/>
            <person name="Pati A."/>
            <person name="Chen A."/>
            <person name="Palaniappan K."/>
            <person name="Land M."/>
            <person name="Hauser L."/>
            <person name="Chang Y.J."/>
            <person name="Jeffries C.C."/>
            <person name="Saunders E."/>
            <person name="Chertkov O."/>
            <person name="Brettin T."/>
            <person name="Goker M."/>
            <person name="Rohde M."/>
            <person name="Bristow J."/>
            <person name="Eisen J.A."/>
            <person name="Markowitz V."/>
            <person name="Hugenholtz P."/>
            <person name="Kyrpides N.C."/>
            <person name="Klenk H.P."/>
            <person name="Detter J.C."/>
        </authorList>
    </citation>
    <scope>NUCLEOTIDE SEQUENCE [LARGE SCALE GENOMIC DNA]</scope>
    <source>
        <strain evidence="6">ATCC 13125 / DSM 2366 / CIP 104194 / JCM 7457 / NBRC 12017 / NCIMB 9290 / NRRL B-14731 / HIM 762-3</strain>
    </source>
</reference>
<dbReference type="RefSeq" id="WP_015809161.1">
    <property type="nucleotide sequence ID" value="NC_013061.1"/>
</dbReference>
<dbReference type="STRING" id="485917.Phep_3358"/>
<feature type="chain" id="PRO_5002973178" evidence="2">
    <location>
        <begin position="22"/>
        <end position="418"/>
    </location>
</feature>
<feature type="domain" description="Purple acid phosphatase N-terminal" evidence="4">
    <location>
        <begin position="23"/>
        <end position="117"/>
    </location>
</feature>
<evidence type="ECO:0000256" key="2">
    <source>
        <dbReference type="SAM" id="SignalP"/>
    </source>
</evidence>
<dbReference type="SUPFAM" id="SSF56300">
    <property type="entry name" value="Metallo-dependent phosphatases"/>
    <property type="match status" value="1"/>
</dbReference>
<dbReference type="InterPro" id="IPR029052">
    <property type="entry name" value="Metallo-depent_PP-like"/>
</dbReference>
<dbReference type="OrthoDB" id="596345at2"/>
<dbReference type="PANTHER" id="PTHR45867:SF3">
    <property type="entry name" value="ACID PHOSPHATASE TYPE 7"/>
    <property type="match status" value="1"/>
</dbReference>
<sequence length="418" mass="47196">MKPSGLILIMLSVFFSAGAFAQPKNIHLSWTGQHETNTSHTMAITWNSKMPNNKMVRYGLKSDQLNNLATALVNAKSGLKGAYIYKAELSNLRDGTTYYYQCGSDLEGWSAVYSFKTAPKIGKRGKYVVGVWGDTQNNKGNLDFEETSKIVQKMAQHKFNLIAHMGDVVENGSVVKSWDAFLNTTQPLNAQIPFMPVTGNHDVVNANQDTSFQKPFPIYYDLFNLPGDYINYSYDYGNIHFVAINSGYAQGAAKVDKLLYEKGSPEYNWLNDDLTKARKNKRIEWIILYAHYPMYAYGVSLVPQWQKNVTPLIDKYSIDLCLTGHRHVYERHTAIKNDQIFKSADKHIYQKPEGTVYITNGSAGGSLQGIGGTDMPSMVFTPSEKMYTYAVMTIENNQLSYEVFNTEGLMIDHFKIIK</sequence>
<dbReference type="SUPFAM" id="SSF49363">
    <property type="entry name" value="Purple acid phosphatase, N-terminal domain"/>
    <property type="match status" value="1"/>
</dbReference>
<dbReference type="HOGENOM" id="CLU_035600_1_1_10"/>
<protein>
    <submittedName>
        <fullName evidence="5">Metallophosphoesterase</fullName>
    </submittedName>
</protein>
<evidence type="ECO:0000256" key="1">
    <source>
        <dbReference type="ARBA" id="ARBA00022729"/>
    </source>
</evidence>
<dbReference type="InterPro" id="IPR004843">
    <property type="entry name" value="Calcineurin-like_PHP"/>
</dbReference>
<name>C6XSI9_PEDHD</name>
<proteinExistence type="predicted"/>
<feature type="signal peptide" evidence="2">
    <location>
        <begin position="1"/>
        <end position="21"/>
    </location>
</feature>
<dbReference type="GO" id="GO:0046872">
    <property type="term" value="F:metal ion binding"/>
    <property type="evidence" value="ECO:0007669"/>
    <property type="project" value="InterPro"/>
</dbReference>
<keyword evidence="1 2" id="KW-0732">Signal</keyword>
<dbReference type="eggNOG" id="COG1409">
    <property type="taxonomic scope" value="Bacteria"/>
</dbReference>